<feature type="compositionally biased region" description="Basic and acidic residues" evidence="1">
    <location>
        <begin position="72"/>
        <end position="82"/>
    </location>
</feature>
<feature type="compositionally biased region" description="Low complexity" evidence="1">
    <location>
        <begin position="25"/>
        <end position="38"/>
    </location>
</feature>
<evidence type="ECO:0000313" key="3">
    <source>
        <dbReference type="Proteomes" id="UP000429607"/>
    </source>
</evidence>
<protein>
    <submittedName>
        <fullName evidence="2">Uncharacterized protein</fullName>
    </submittedName>
</protein>
<organism evidence="2 3">
    <name type="scientific">Phytophthora rubi</name>
    <dbReference type="NCBI Taxonomy" id="129364"/>
    <lineage>
        <taxon>Eukaryota</taxon>
        <taxon>Sar</taxon>
        <taxon>Stramenopiles</taxon>
        <taxon>Oomycota</taxon>
        <taxon>Peronosporomycetes</taxon>
        <taxon>Peronosporales</taxon>
        <taxon>Peronosporaceae</taxon>
        <taxon>Phytophthora</taxon>
    </lineage>
</organism>
<feature type="region of interest" description="Disordered" evidence="1">
    <location>
        <begin position="114"/>
        <end position="174"/>
    </location>
</feature>
<evidence type="ECO:0000256" key="1">
    <source>
        <dbReference type="SAM" id="MobiDB-lite"/>
    </source>
</evidence>
<comment type="caution">
    <text evidence="2">The sequence shown here is derived from an EMBL/GenBank/DDBJ whole genome shotgun (WGS) entry which is preliminary data.</text>
</comment>
<evidence type="ECO:0000313" key="2">
    <source>
        <dbReference type="EMBL" id="KAE8960128.1"/>
    </source>
</evidence>
<accession>A0A6A3GT75</accession>
<proteinExistence type="predicted"/>
<sequence length="174" mass="17543">MSSTFAATTLPASVQLPSGDTSGEGDTAGTDGQGDQATSSPGAAGPREATSFGGKDGSKNDVGEEPSAVDSPRSDAPRDLRSDGAVSSRQTCVIGSTNSVGMQTADTMVTRFLTEPEARRLETNNSLPSPELGPRGEVVAPTRGDFSMDPSSLGRTRLVGVPVTSSPGADNSPG</sequence>
<feature type="compositionally biased region" description="Polar residues" evidence="1">
    <location>
        <begin position="85"/>
        <end position="102"/>
    </location>
</feature>
<feature type="region of interest" description="Disordered" evidence="1">
    <location>
        <begin position="1"/>
        <end position="102"/>
    </location>
</feature>
<dbReference type="Proteomes" id="UP000429607">
    <property type="component" value="Unassembled WGS sequence"/>
</dbReference>
<name>A0A6A3GT75_9STRA</name>
<feature type="compositionally biased region" description="Polar residues" evidence="1">
    <location>
        <begin position="1"/>
        <end position="21"/>
    </location>
</feature>
<gene>
    <name evidence="2" type="ORF">PR001_g30487</name>
</gene>
<reference evidence="2 3" key="1">
    <citation type="submission" date="2018-09" db="EMBL/GenBank/DDBJ databases">
        <title>Genomic investigation of the strawberry pathogen Phytophthora fragariae indicates pathogenicity is determined by transcriptional variation in three key races.</title>
        <authorList>
            <person name="Adams T.M."/>
            <person name="Armitage A.D."/>
            <person name="Sobczyk M.K."/>
            <person name="Bates H.J."/>
            <person name="Dunwell J.M."/>
            <person name="Nellist C.F."/>
            <person name="Harrison R.J."/>
        </authorList>
    </citation>
    <scope>NUCLEOTIDE SEQUENCE [LARGE SCALE GENOMIC DNA]</scope>
    <source>
        <strain evidence="2 3">SCRP249</strain>
    </source>
</reference>
<dbReference type="EMBL" id="QXFV01006909">
    <property type="protein sequence ID" value="KAE8960128.1"/>
    <property type="molecule type" value="Genomic_DNA"/>
</dbReference>
<feature type="compositionally biased region" description="Polar residues" evidence="1">
    <location>
        <begin position="163"/>
        <end position="174"/>
    </location>
</feature>
<dbReference type="AlphaFoldDB" id="A0A6A3GT75"/>